<keyword evidence="2" id="KW-0574">Periplasm</keyword>
<keyword evidence="3" id="KW-0697">Rotamase</keyword>
<dbReference type="SUPFAM" id="SSF54534">
    <property type="entry name" value="FKBP-like"/>
    <property type="match status" value="2"/>
</dbReference>
<keyword evidence="1" id="KW-0732">Signal</keyword>
<dbReference type="AlphaFoldDB" id="A0A381ZFD1"/>
<organism evidence="7">
    <name type="scientific">marine metagenome</name>
    <dbReference type="NCBI Taxonomy" id="408172"/>
    <lineage>
        <taxon>unclassified sequences</taxon>
        <taxon>metagenomes</taxon>
        <taxon>ecological metagenomes</taxon>
    </lineage>
</organism>
<dbReference type="InterPro" id="IPR046357">
    <property type="entry name" value="PPIase_dom_sf"/>
</dbReference>
<gene>
    <name evidence="7" type="ORF">METZ01_LOCUS140317</name>
</gene>
<protein>
    <recommendedName>
        <fullName evidence="6">PpiC domain-containing protein</fullName>
    </recommendedName>
</protein>
<dbReference type="InterPro" id="IPR000297">
    <property type="entry name" value="PPIase_PpiC"/>
</dbReference>
<keyword evidence="4" id="KW-0143">Chaperone</keyword>
<dbReference type="InterPro" id="IPR023058">
    <property type="entry name" value="PPIase_PpiC_CS"/>
</dbReference>
<evidence type="ECO:0000256" key="3">
    <source>
        <dbReference type="ARBA" id="ARBA00023110"/>
    </source>
</evidence>
<accession>A0A381ZFD1</accession>
<name>A0A381ZFD1_9ZZZZ</name>
<feature type="domain" description="PpiC" evidence="6">
    <location>
        <begin position="273"/>
        <end position="373"/>
    </location>
</feature>
<dbReference type="Pfam" id="PF00639">
    <property type="entry name" value="Rotamase"/>
    <property type="match status" value="2"/>
</dbReference>
<evidence type="ECO:0000313" key="7">
    <source>
        <dbReference type="EMBL" id="SVA87463.1"/>
    </source>
</evidence>
<feature type="non-terminal residue" evidence="7">
    <location>
        <position position="373"/>
    </location>
</feature>
<dbReference type="Gene3D" id="1.10.4030.10">
    <property type="entry name" value="Porin chaperone SurA, peptide-binding domain"/>
    <property type="match status" value="1"/>
</dbReference>
<evidence type="ECO:0000256" key="4">
    <source>
        <dbReference type="ARBA" id="ARBA00023186"/>
    </source>
</evidence>
<keyword evidence="5" id="KW-0413">Isomerase</keyword>
<evidence type="ECO:0000256" key="2">
    <source>
        <dbReference type="ARBA" id="ARBA00022764"/>
    </source>
</evidence>
<sequence length="373" mass="42233">MLVSLCTATGYSQNQEKYIEGVAAIVGDNIILKSDLSQVVSMTALQQRIDPKNNPKRFQTLQYEVLQSLVDQKIILEMAELDSIEVKEKDVDKALNQQIETFVSQAGSEEKAETSLGQSLSSFRREFWYEMRDRLISEQFQYSLLSNIKTSREDVFSFFKTYKDSLPLFPSLINLNHLLITIKPSKESKNTALKQIKDIRIQILGGEPFESLAQTFSEDPGSKSKGGSLGLVSRGSLVKEFETVAFTLEPGIVSDPVETVFGYHLINVQEKQGDKVKVSHLLISPKIKEKDEQRTYDVALSLRDSIFSFEEFKKFADKYSDDEKTKKVGGNIGWINPLNYSISGISFFIQQNNLGLNECSIPVKTDYGYHLLW</sequence>
<dbReference type="EMBL" id="UINC01020947">
    <property type="protein sequence ID" value="SVA87463.1"/>
    <property type="molecule type" value="Genomic_DNA"/>
</dbReference>
<dbReference type="Gene3D" id="3.10.50.40">
    <property type="match status" value="2"/>
</dbReference>
<evidence type="ECO:0000256" key="1">
    <source>
        <dbReference type="ARBA" id="ARBA00022729"/>
    </source>
</evidence>
<evidence type="ECO:0000259" key="6">
    <source>
        <dbReference type="PROSITE" id="PS50198"/>
    </source>
</evidence>
<dbReference type="Pfam" id="PF09312">
    <property type="entry name" value="SurA_N"/>
    <property type="match status" value="1"/>
</dbReference>
<dbReference type="PANTHER" id="PTHR47637:SF1">
    <property type="entry name" value="CHAPERONE SURA"/>
    <property type="match status" value="1"/>
</dbReference>
<proteinExistence type="predicted"/>
<dbReference type="GO" id="GO:0003755">
    <property type="term" value="F:peptidyl-prolyl cis-trans isomerase activity"/>
    <property type="evidence" value="ECO:0007669"/>
    <property type="project" value="UniProtKB-KW"/>
</dbReference>
<dbReference type="PROSITE" id="PS01096">
    <property type="entry name" value="PPIC_PPIASE_1"/>
    <property type="match status" value="1"/>
</dbReference>
<dbReference type="PANTHER" id="PTHR47637">
    <property type="entry name" value="CHAPERONE SURA"/>
    <property type="match status" value="1"/>
</dbReference>
<dbReference type="InterPro" id="IPR050280">
    <property type="entry name" value="OMP_Chaperone_SurA"/>
</dbReference>
<dbReference type="PROSITE" id="PS50198">
    <property type="entry name" value="PPIC_PPIASE_2"/>
    <property type="match status" value="2"/>
</dbReference>
<feature type="domain" description="PpiC" evidence="6">
    <location>
        <begin position="170"/>
        <end position="270"/>
    </location>
</feature>
<dbReference type="InterPro" id="IPR015391">
    <property type="entry name" value="SurA_N"/>
</dbReference>
<dbReference type="InterPro" id="IPR027304">
    <property type="entry name" value="Trigger_fact/SurA_dom_sf"/>
</dbReference>
<dbReference type="SUPFAM" id="SSF109998">
    <property type="entry name" value="Triger factor/SurA peptide-binding domain-like"/>
    <property type="match status" value="1"/>
</dbReference>
<reference evidence="7" key="1">
    <citation type="submission" date="2018-05" db="EMBL/GenBank/DDBJ databases">
        <authorList>
            <person name="Lanie J.A."/>
            <person name="Ng W.-L."/>
            <person name="Kazmierczak K.M."/>
            <person name="Andrzejewski T.M."/>
            <person name="Davidsen T.M."/>
            <person name="Wayne K.J."/>
            <person name="Tettelin H."/>
            <person name="Glass J.I."/>
            <person name="Rusch D."/>
            <person name="Podicherti R."/>
            <person name="Tsui H.-C.T."/>
            <person name="Winkler M.E."/>
        </authorList>
    </citation>
    <scope>NUCLEOTIDE SEQUENCE</scope>
</reference>
<evidence type="ECO:0000256" key="5">
    <source>
        <dbReference type="ARBA" id="ARBA00023235"/>
    </source>
</evidence>